<reference evidence="11 12" key="1">
    <citation type="submission" date="2018-08" db="EMBL/GenBank/DDBJ databases">
        <title>Salinimonas sediminis sp. nov., a piezophilic bacterium isolated from a deep-sea sediment sample from the New Britain Trench.</title>
        <authorList>
            <person name="Cao J."/>
        </authorList>
    </citation>
    <scope>NUCLEOTIDE SEQUENCE [LARGE SCALE GENOMIC DNA]</scope>
    <source>
        <strain evidence="11 12">N102</strain>
    </source>
</reference>
<dbReference type="PANTHER" id="PTHR45790">
    <property type="entry name" value="SIROHEME SYNTHASE-RELATED"/>
    <property type="match status" value="1"/>
</dbReference>
<evidence type="ECO:0000259" key="10">
    <source>
        <dbReference type="Pfam" id="PF00590"/>
    </source>
</evidence>
<dbReference type="InterPro" id="IPR035996">
    <property type="entry name" value="4pyrrol_Methylase_sf"/>
</dbReference>
<dbReference type="FunFam" id="3.40.1010.10:FF:000001">
    <property type="entry name" value="Siroheme synthase"/>
    <property type="match status" value="1"/>
</dbReference>
<dbReference type="InterPro" id="IPR014777">
    <property type="entry name" value="4pyrrole_Mease_sub1"/>
</dbReference>
<dbReference type="InterPro" id="IPR006366">
    <property type="entry name" value="CobA/CysG_C"/>
</dbReference>
<dbReference type="Pfam" id="PF00590">
    <property type="entry name" value="TP_methylase"/>
    <property type="match status" value="1"/>
</dbReference>
<dbReference type="GO" id="GO:0004851">
    <property type="term" value="F:uroporphyrin-III C-methyltransferase activity"/>
    <property type="evidence" value="ECO:0007669"/>
    <property type="project" value="UniProtKB-EC"/>
</dbReference>
<sequence length="308" mass="32540">MSFLSPLGMPWYARLFARLPAALSPGGRSSSTASSRLGGLLSRPSASSGTPGKVYIVGAGPGDAELLTVKAVRLLQSADVVLFDWLVDKSVLALIPRHVKQEFVGKRCGRHSATQNEICQRLVALASAGKTIVRLKGGDPAVFARTCEETTALYRANIPFAIVPGITAASGASAYTGIPLTDRRCAQSVRLMTAHLQDPDASPDYRAMANNLASETVVMYMGLKRLPIITQQLQAQGVATGLPVAVIENACCHNQQVIIGTLATIADLVAARTLKGPALLMFGEVVNYRQHVTPALLEAAQPLATLSL</sequence>
<evidence type="ECO:0000256" key="3">
    <source>
        <dbReference type="ARBA" id="ARBA00022603"/>
    </source>
</evidence>
<comment type="similarity">
    <text evidence="1">Belongs to the precorrin methyltransferase family.</text>
</comment>
<protein>
    <recommendedName>
        <fullName evidence="2">uroporphyrinogen-III C-methyltransferase</fullName>
        <ecNumber evidence="2">2.1.1.107</ecNumber>
    </recommendedName>
</protein>
<dbReference type="RefSeq" id="WP_108568236.1">
    <property type="nucleotide sequence ID" value="NZ_CP031769.1"/>
</dbReference>
<accession>A0A346NNA8</accession>
<dbReference type="InterPro" id="IPR014776">
    <property type="entry name" value="4pyrrole_Mease_sub2"/>
</dbReference>
<organism evidence="11 12">
    <name type="scientific">Salinimonas sediminis</name>
    <dbReference type="NCBI Taxonomy" id="2303538"/>
    <lineage>
        <taxon>Bacteria</taxon>
        <taxon>Pseudomonadati</taxon>
        <taxon>Pseudomonadota</taxon>
        <taxon>Gammaproteobacteria</taxon>
        <taxon>Alteromonadales</taxon>
        <taxon>Alteromonadaceae</taxon>
        <taxon>Alteromonas/Salinimonas group</taxon>
        <taxon>Salinimonas</taxon>
    </lineage>
</organism>
<dbReference type="InterPro" id="IPR050161">
    <property type="entry name" value="Siro_Cobalamin_biosynth"/>
</dbReference>
<dbReference type="EC" id="2.1.1.107" evidence="2"/>
<name>A0A346NNA8_9ALTE</name>
<dbReference type="CDD" id="cd11642">
    <property type="entry name" value="SUMT"/>
    <property type="match status" value="1"/>
</dbReference>
<evidence type="ECO:0000256" key="1">
    <source>
        <dbReference type="ARBA" id="ARBA00005879"/>
    </source>
</evidence>
<dbReference type="GO" id="GO:0032259">
    <property type="term" value="P:methylation"/>
    <property type="evidence" value="ECO:0007669"/>
    <property type="project" value="UniProtKB-KW"/>
</dbReference>
<gene>
    <name evidence="11" type="primary">cobA</name>
    <name evidence="11" type="ORF">D0Y50_12040</name>
</gene>
<evidence type="ECO:0000313" key="11">
    <source>
        <dbReference type="EMBL" id="AXR07015.1"/>
    </source>
</evidence>
<dbReference type="NCBIfam" id="TIGR01469">
    <property type="entry name" value="cobA_cysG_Cterm"/>
    <property type="match status" value="1"/>
</dbReference>
<dbReference type="OrthoDB" id="9815856at2"/>
<dbReference type="EMBL" id="CP031769">
    <property type="protein sequence ID" value="AXR07015.1"/>
    <property type="molecule type" value="Genomic_DNA"/>
</dbReference>
<dbReference type="InterPro" id="IPR000878">
    <property type="entry name" value="4pyrrol_Mease"/>
</dbReference>
<dbReference type="GO" id="GO:0019354">
    <property type="term" value="P:siroheme biosynthetic process"/>
    <property type="evidence" value="ECO:0007669"/>
    <property type="project" value="UniProtKB-UniPathway"/>
</dbReference>
<keyword evidence="4 11" id="KW-0808">Transferase</keyword>
<dbReference type="NCBIfam" id="NF004790">
    <property type="entry name" value="PRK06136.1"/>
    <property type="match status" value="1"/>
</dbReference>
<evidence type="ECO:0000256" key="7">
    <source>
        <dbReference type="ARBA" id="ARBA00025705"/>
    </source>
</evidence>
<evidence type="ECO:0000313" key="12">
    <source>
        <dbReference type="Proteomes" id="UP000262073"/>
    </source>
</evidence>
<comment type="pathway">
    <text evidence="7">Porphyrin-containing compound metabolism; siroheme biosynthesis; precorrin-2 from uroporphyrinogen III: step 1/1.</text>
</comment>
<evidence type="ECO:0000256" key="2">
    <source>
        <dbReference type="ARBA" id="ARBA00012162"/>
    </source>
</evidence>
<keyword evidence="3 11" id="KW-0489">Methyltransferase</keyword>
<evidence type="ECO:0000256" key="5">
    <source>
        <dbReference type="ARBA" id="ARBA00022691"/>
    </source>
</evidence>
<keyword evidence="12" id="KW-1185">Reference proteome</keyword>
<dbReference type="PANTHER" id="PTHR45790:SF3">
    <property type="entry name" value="S-ADENOSYL-L-METHIONINE-DEPENDENT UROPORPHYRINOGEN III METHYLTRANSFERASE, CHLOROPLASTIC"/>
    <property type="match status" value="1"/>
</dbReference>
<evidence type="ECO:0000256" key="9">
    <source>
        <dbReference type="SAM" id="MobiDB-lite"/>
    </source>
</evidence>
<dbReference type="Gene3D" id="3.40.1010.10">
    <property type="entry name" value="Cobalt-precorrin-4 Transmethylase, Domain 1"/>
    <property type="match status" value="1"/>
</dbReference>
<dbReference type="PROSITE" id="PS00839">
    <property type="entry name" value="SUMT_1"/>
    <property type="match status" value="1"/>
</dbReference>
<keyword evidence="6" id="KW-0627">Porphyrin biosynthesis</keyword>
<dbReference type="KEGG" id="salm:D0Y50_12040"/>
<dbReference type="InterPro" id="IPR003043">
    <property type="entry name" value="Uropor_MeTrfase_CS"/>
</dbReference>
<dbReference type="Gene3D" id="3.30.950.10">
    <property type="entry name" value="Methyltransferase, Cobalt-precorrin-4 Transmethylase, Domain 2"/>
    <property type="match status" value="1"/>
</dbReference>
<dbReference type="AlphaFoldDB" id="A0A346NNA8"/>
<keyword evidence="5" id="KW-0949">S-adenosyl-L-methionine</keyword>
<dbReference type="Proteomes" id="UP000262073">
    <property type="component" value="Chromosome"/>
</dbReference>
<comment type="pathway">
    <text evidence="8">Cofactor biosynthesis; adenosylcobalamin biosynthesis; precorrin-2 from uroporphyrinogen III: step 1/1.</text>
</comment>
<evidence type="ECO:0000256" key="6">
    <source>
        <dbReference type="ARBA" id="ARBA00023244"/>
    </source>
</evidence>
<dbReference type="SUPFAM" id="SSF53790">
    <property type="entry name" value="Tetrapyrrole methylase"/>
    <property type="match status" value="1"/>
</dbReference>
<feature type="region of interest" description="Disordered" evidence="9">
    <location>
        <begin position="25"/>
        <end position="49"/>
    </location>
</feature>
<evidence type="ECO:0000256" key="4">
    <source>
        <dbReference type="ARBA" id="ARBA00022679"/>
    </source>
</evidence>
<feature type="domain" description="Tetrapyrrole methylase" evidence="10">
    <location>
        <begin position="53"/>
        <end position="265"/>
    </location>
</feature>
<proteinExistence type="inferred from homology"/>
<dbReference type="UniPathway" id="UPA00262">
    <property type="reaction ID" value="UER00211"/>
</dbReference>
<evidence type="ECO:0000256" key="8">
    <source>
        <dbReference type="ARBA" id="ARBA00060548"/>
    </source>
</evidence>